<keyword evidence="7" id="KW-0067">ATP-binding</keyword>
<dbReference type="GO" id="GO:0000812">
    <property type="term" value="C:Swr1 complex"/>
    <property type="evidence" value="ECO:0007669"/>
    <property type="project" value="TreeGrafter"/>
</dbReference>
<feature type="compositionally biased region" description="Low complexity" evidence="12">
    <location>
        <begin position="302"/>
        <end position="311"/>
    </location>
</feature>
<feature type="region of interest" description="Disordered" evidence="12">
    <location>
        <begin position="256"/>
        <end position="286"/>
    </location>
</feature>
<dbReference type="OrthoDB" id="372624at2759"/>
<dbReference type="GO" id="GO:0016887">
    <property type="term" value="F:ATP hydrolysis activity"/>
    <property type="evidence" value="ECO:0007669"/>
    <property type="project" value="TreeGrafter"/>
</dbReference>
<keyword evidence="6" id="KW-0347">Helicase</keyword>
<evidence type="ECO:0000256" key="2">
    <source>
        <dbReference type="ARBA" id="ARBA00009220"/>
    </source>
</evidence>
<dbReference type="CDD" id="cd18793">
    <property type="entry name" value="SF2_C_SNF"/>
    <property type="match status" value="1"/>
</dbReference>
<comment type="subcellular location">
    <subcellularLocation>
        <location evidence="1">Nucleus</location>
    </subcellularLocation>
</comment>
<feature type="compositionally biased region" description="Acidic residues" evidence="12">
    <location>
        <begin position="217"/>
        <end position="228"/>
    </location>
</feature>
<keyword evidence="8" id="KW-0156">Chromatin regulator</keyword>
<keyword evidence="11" id="KW-0539">Nucleus</keyword>
<dbReference type="EC" id="3.6.4.12" evidence="3"/>
<evidence type="ECO:0000256" key="10">
    <source>
        <dbReference type="ARBA" id="ARBA00023159"/>
    </source>
</evidence>
<dbReference type="Gene3D" id="3.40.50.10810">
    <property type="entry name" value="Tandem AAA-ATPase domain"/>
    <property type="match status" value="1"/>
</dbReference>
<feature type="compositionally biased region" description="Polar residues" evidence="12">
    <location>
        <begin position="414"/>
        <end position="424"/>
    </location>
</feature>
<dbReference type="Gene3D" id="3.40.50.300">
    <property type="entry name" value="P-loop containing nucleotide triphosphate hydrolases"/>
    <property type="match status" value="1"/>
</dbReference>
<dbReference type="InterPro" id="IPR001650">
    <property type="entry name" value="Helicase_C-like"/>
</dbReference>
<dbReference type="InterPro" id="IPR014001">
    <property type="entry name" value="Helicase_ATP-bd"/>
</dbReference>
<dbReference type="InterPro" id="IPR050520">
    <property type="entry name" value="INO80/SWR1_helicase"/>
</dbReference>
<dbReference type="AlphaFoldDB" id="A0A6A4IFG0"/>
<feature type="compositionally biased region" description="Low complexity" evidence="12">
    <location>
        <begin position="272"/>
        <end position="284"/>
    </location>
</feature>
<dbReference type="EMBL" id="ML769390">
    <property type="protein sequence ID" value="KAE9408730.1"/>
    <property type="molecule type" value="Genomic_DNA"/>
</dbReference>
<dbReference type="PROSITE" id="PS51194">
    <property type="entry name" value="HELICASE_CTER"/>
    <property type="match status" value="1"/>
</dbReference>
<name>A0A6A4IFG0_9AGAR</name>
<feature type="compositionally biased region" description="Basic and acidic residues" evidence="12">
    <location>
        <begin position="1198"/>
        <end position="1209"/>
    </location>
</feature>
<evidence type="ECO:0000256" key="9">
    <source>
        <dbReference type="ARBA" id="ARBA00023125"/>
    </source>
</evidence>
<organism evidence="15 16">
    <name type="scientific">Gymnopus androsaceus JB14</name>
    <dbReference type="NCBI Taxonomy" id="1447944"/>
    <lineage>
        <taxon>Eukaryota</taxon>
        <taxon>Fungi</taxon>
        <taxon>Dikarya</taxon>
        <taxon>Basidiomycota</taxon>
        <taxon>Agaricomycotina</taxon>
        <taxon>Agaricomycetes</taxon>
        <taxon>Agaricomycetidae</taxon>
        <taxon>Agaricales</taxon>
        <taxon>Marasmiineae</taxon>
        <taxon>Omphalotaceae</taxon>
        <taxon>Gymnopus</taxon>
    </lineage>
</organism>
<reference evidence="15" key="1">
    <citation type="journal article" date="2019" name="Environ. Microbiol.">
        <title>Fungal ecological strategies reflected in gene transcription - a case study of two litter decomposers.</title>
        <authorList>
            <person name="Barbi F."/>
            <person name="Kohler A."/>
            <person name="Barry K."/>
            <person name="Baskaran P."/>
            <person name="Daum C."/>
            <person name="Fauchery L."/>
            <person name="Ihrmark K."/>
            <person name="Kuo A."/>
            <person name="LaButti K."/>
            <person name="Lipzen A."/>
            <person name="Morin E."/>
            <person name="Grigoriev I.V."/>
            <person name="Henrissat B."/>
            <person name="Lindahl B."/>
            <person name="Martin F."/>
        </authorList>
    </citation>
    <scope>NUCLEOTIDE SEQUENCE</scope>
    <source>
        <strain evidence="15">JB14</strain>
    </source>
</reference>
<evidence type="ECO:0000256" key="7">
    <source>
        <dbReference type="ARBA" id="ARBA00022840"/>
    </source>
</evidence>
<protein>
    <recommendedName>
        <fullName evidence="3">DNA helicase</fullName>
        <ecNumber evidence="3">3.6.4.12</ecNumber>
    </recommendedName>
</protein>
<keyword evidence="9" id="KW-0238">DNA-binding</keyword>
<evidence type="ECO:0000313" key="16">
    <source>
        <dbReference type="Proteomes" id="UP000799118"/>
    </source>
</evidence>
<feature type="region of interest" description="Disordered" evidence="12">
    <location>
        <begin position="302"/>
        <end position="352"/>
    </location>
</feature>
<dbReference type="GO" id="GO:0042393">
    <property type="term" value="F:histone binding"/>
    <property type="evidence" value="ECO:0007669"/>
    <property type="project" value="TreeGrafter"/>
</dbReference>
<feature type="domain" description="Helicase C-terminal" evidence="14">
    <location>
        <begin position="956"/>
        <end position="1109"/>
    </location>
</feature>
<gene>
    <name evidence="15" type="ORF">BT96DRAFT_932502</name>
</gene>
<evidence type="ECO:0000256" key="6">
    <source>
        <dbReference type="ARBA" id="ARBA00022806"/>
    </source>
</evidence>
<keyword evidence="5" id="KW-0378">Hydrolase</keyword>
<sequence>MSSPSQRIPNPTHDYSISKLLSSYTTDGFEEVASDVLATRARSQAQILERARTLKKEGRLLDDPSVLELSPTEIALKKRNSRDVWDHCIQDVVEYLEAKSDEPSGREIAGEISKAIQAYWDVQAVKQEKKSAQEERRMRALAKATIKLVTAEWKKAVFHLREQDRLKREAEEVRRGHAHLDAILDQSGQILETQHGDLSKRDRSRSSSVSTGLMDWAGDEEEEDEEGDGGSASGGGTDIEENEKSHEDTFINLLNEEDPQPASTSPDPSHFLSLENSSESRSASTPLSLHDSSQFLARLLSSDHPSSSHSLHTTKNPFLASGNGESSLNPIDIDIDMDETSSPGTQDVITPPNTHSIGYSLLGVDKDMKAADASMSIEDINDVFMSDDPFPIQANSFGIQPMALEPPSDREVEQQSSIDPSALQNPLEEMEDEEEDSDEDSDQIPAYLKPYAVAQVDWDPHSKMVPPVLLRGVLRPYQFSGLEWLASLHSNNLNGILADEMGLGGIWGPHLIIVPTSVLLNWEMEFKKFLPGFRILSYHGTTKRRKELRQGWNDKYHFNVCITSYTLASRDAHIFKRKNWYYMILDEAHMIKNFKSQRWNVLLLFRSFRRLLLTGTPLQNNLTELWALLQFLMSGSNFANLKEFGEWFSMSKLHTVLRPYLLRRLKRDVEKELPSKYEHLVLCSLSKRQRFLYDEFMARAHTRDALQSGVYQKIANSRTIVTSFVMDRSAIADYEIKELLVRRRLLLDDDSESLDLDLLGLSFINHQNTSIFTALQPRAVLATMTMIQLYVDPGPAPPRDTRTIKGFREYSAWQRRASTVARWSHTAYLNRLRYARTPIYSSETISLIRSMRDPIVPLCYINTRTANYVDNVLPAVHKAVLSYEERSKEMAAVIDRFAFVTPAVVARDVAQIALAGLSPDTLADVPLSFDQVVHRSAVKLSIAFPSPSLLQYDCGKLQRLTSLLQEKKAGGHRVLLFTQMTKVLDILEIYLNFHGYLYLRLDGATSIEDRQYVTERFNKDEKIFCFIASSRSGGVGINLTGADTVIFYDSDFNPQMDRQCEDRAHRIGQIRDVHVYRFVSQHTVEEAMLLKANQKRSLDDIVIQKGQFDWGSLFRFDSDESTVAVAGGSGIDSGRLTKALGEFEDKEDALAARMAEREEVDMEGADEADFGLGAVGEDEKTRVFSIPAEEGAADGDDGEKKEGQRWNTC</sequence>
<dbReference type="Proteomes" id="UP000799118">
    <property type="component" value="Unassembled WGS sequence"/>
</dbReference>
<feature type="compositionally biased region" description="Acidic residues" evidence="12">
    <location>
        <begin position="428"/>
        <end position="442"/>
    </location>
</feature>
<feature type="region of interest" description="Disordered" evidence="12">
    <location>
        <begin position="1181"/>
        <end position="1209"/>
    </location>
</feature>
<dbReference type="PANTHER" id="PTHR45685:SF1">
    <property type="entry name" value="HELICASE SRCAP"/>
    <property type="match status" value="1"/>
</dbReference>
<dbReference type="InterPro" id="IPR038718">
    <property type="entry name" value="SNF2-like_sf"/>
</dbReference>
<proteinExistence type="inferred from homology"/>
<dbReference type="SUPFAM" id="SSF52540">
    <property type="entry name" value="P-loop containing nucleoside triphosphate hydrolases"/>
    <property type="match status" value="2"/>
</dbReference>
<keyword evidence="4" id="KW-0547">Nucleotide-binding</keyword>
<dbReference type="Pfam" id="PF00176">
    <property type="entry name" value="SNF2-rel_dom"/>
    <property type="match status" value="1"/>
</dbReference>
<feature type="compositionally biased region" description="Basic and acidic residues" evidence="12">
    <location>
        <begin position="195"/>
        <end position="205"/>
    </location>
</feature>
<feature type="compositionally biased region" description="Polar residues" evidence="12">
    <location>
        <begin position="340"/>
        <end position="352"/>
    </location>
</feature>
<feature type="domain" description="Helicase ATP-binding" evidence="13">
    <location>
        <begin position="508"/>
        <end position="635"/>
    </location>
</feature>
<evidence type="ECO:0000256" key="11">
    <source>
        <dbReference type="ARBA" id="ARBA00023242"/>
    </source>
</evidence>
<feature type="region of interest" description="Disordered" evidence="12">
    <location>
        <begin position="195"/>
        <end position="241"/>
    </location>
</feature>
<dbReference type="GO" id="GO:0006338">
    <property type="term" value="P:chromatin remodeling"/>
    <property type="evidence" value="ECO:0007669"/>
    <property type="project" value="TreeGrafter"/>
</dbReference>
<evidence type="ECO:0000259" key="14">
    <source>
        <dbReference type="PROSITE" id="PS51194"/>
    </source>
</evidence>
<dbReference type="PANTHER" id="PTHR45685">
    <property type="entry name" value="HELICASE SRCAP-RELATED"/>
    <property type="match status" value="1"/>
</dbReference>
<dbReference type="SMART" id="SM00490">
    <property type="entry name" value="HELICc"/>
    <property type="match status" value="1"/>
</dbReference>
<feature type="region of interest" description="Disordered" evidence="12">
    <location>
        <begin position="400"/>
        <end position="442"/>
    </location>
</feature>
<evidence type="ECO:0000256" key="8">
    <source>
        <dbReference type="ARBA" id="ARBA00022853"/>
    </source>
</evidence>
<evidence type="ECO:0000259" key="13">
    <source>
        <dbReference type="PROSITE" id="PS51192"/>
    </source>
</evidence>
<keyword evidence="10" id="KW-0010">Activator</keyword>
<evidence type="ECO:0000256" key="1">
    <source>
        <dbReference type="ARBA" id="ARBA00004123"/>
    </source>
</evidence>
<evidence type="ECO:0000256" key="4">
    <source>
        <dbReference type="ARBA" id="ARBA00022741"/>
    </source>
</evidence>
<comment type="similarity">
    <text evidence="2">Belongs to the SNF2/RAD54 helicase family. SWR1 subfamily.</text>
</comment>
<dbReference type="InterPro" id="IPR027417">
    <property type="entry name" value="P-loop_NTPase"/>
</dbReference>
<dbReference type="FunFam" id="3.40.50.10810:FF:000005">
    <property type="entry name" value="Photoperiod-independent early flowering 1"/>
    <property type="match status" value="1"/>
</dbReference>
<dbReference type="SMART" id="SM00487">
    <property type="entry name" value="DEXDc"/>
    <property type="match status" value="1"/>
</dbReference>
<keyword evidence="16" id="KW-1185">Reference proteome</keyword>
<dbReference type="PROSITE" id="PS51192">
    <property type="entry name" value="HELICASE_ATP_BIND_1"/>
    <property type="match status" value="1"/>
</dbReference>
<dbReference type="Pfam" id="PF00271">
    <property type="entry name" value="Helicase_C"/>
    <property type="match status" value="1"/>
</dbReference>
<dbReference type="GO" id="GO:0003677">
    <property type="term" value="F:DNA binding"/>
    <property type="evidence" value="ECO:0007669"/>
    <property type="project" value="UniProtKB-KW"/>
</dbReference>
<evidence type="ECO:0000256" key="12">
    <source>
        <dbReference type="SAM" id="MobiDB-lite"/>
    </source>
</evidence>
<dbReference type="InterPro" id="IPR049730">
    <property type="entry name" value="SNF2/RAD54-like_C"/>
</dbReference>
<dbReference type="InterPro" id="IPR000330">
    <property type="entry name" value="SNF2_N"/>
</dbReference>
<evidence type="ECO:0000256" key="5">
    <source>
        <dbReference type="ARBA" id="ARBA00022801"/>
    </source>
</evidence>
<evidence type="ECO:0000313" key="15">
    <source>
        <dbReference type="EMBL" id="KAE9408730.1"/>
    </source>
</evidence>
<evidence type="ECO:0000256" key="3">
    <source>
        <dbReference type="ARBA" id="ARBA00012551"/>
    </source>
</evidence>
<accession>A0A6A4IFG0</accession>
<dbReference type="GO" id="GO:0005524">
    <property type="term" value="F:ATP binding"/>
    <property type="evidence" value="ECO:0007669"/>
    <property type="project" value="UniProtKB-KW"/>
</dbReference>
<dbReference type="GO" id="GO:0003678">
    <property type="term" value="F:DNA helicase activity"/>
    <property type="evidence" value="ECO:0007669"/>
    <property type="project" value="UniProtKB-EC"/>
</dbReference>